<evidence type="ECO:0000313" key="9">
    <source>
        <dbReference type="Proteomes" id="UP001153069"/>
    </source>
</evidence>
<evidence type="ECO:0000256" key="1">
    <source>
        <dbReference type="ARBA" id="ARBA00011079"/>
    </source>
</evidence>
<dbReference type="SUPFAM" id="SSF53474">
    <property type="entry name" value="alpha/beta-Hydrolases"/>
    <property type="match status" value="1"/>
</dbReference>
<evidence type="ECO:0000256" key="6">
    <source>
        <dbReference type="SAM" id="MobiDB-lite"/>
    </source>
</evidence>
<dbReference type="PANTHER" id="PTHR11010:SF38">
    <property type="entry name" value="LYSOSOMAL PRO-X CARBOXYPEPTIDASE"/>
    <property type="match status" value="1"/>
</dbReference>
<dbReference type="PANTHER" id="PTHR11010">
    <property type="entry name" value="PROTEASE S28 PRO-X CARBOXYPEPTIDASE-RELATED"/>
    <property type="match status" value="1"/>
</dbReference>
<gene>
    <name evidence="8" type="ORF">SEMRO_176_G077320.1</name>
</gene>
<keyword evidence="5" id="KW-0325">Glycoprotein</keyword>
<keyword evidence="4" id="KW-0378">Hydrolase</keyword>
<protein>
    <submittedName>
        <fullName evidence="8">Lysosomal Pro-X carboxypeptidase</fullName>
    </submittedName>
</protein>
<evidence type="ECO:0000256" key="2">
    <source>
        <dbReference type="ARBA" id="ARBA00022670"/>
    </source>
</evidence>
<dbReference type="Proteomes" id="UP001153069">
    <property type="component" value="Unassembled WGS sequence"/>
</dbReference>
<keyword evidence="7" id="KW-0812">Transmembrane</keyword>
<dbReference type="InterPro" id="IPR029058">
    <property type="entry name" value="AB_hydrolase_fold"/>
</dbReference>
<name>A0A9N8DIH2_9STRA</name>
<evidence type="ECO:0000256" key="7">
    <source>
        <dbReference type="SAM" id="Phobius"/>
    </source>
</evidence>
<keyword evidence="7" id="KW-0472">Membrane</keyword>
<dbReference type="Gene3D" id="3.40.50.1820">
    <property type="entry name" value="alpha/beta hydrolase"/>
    <property type="match status" value="1"/>
</dbReference>
<dbReference type="InterPro" id="IPR042269">
    <property type="entry name" value="Ser_carbopepase_S28_SKS"/>
</dbReference>
<organism evidence="8 9">
    <name type="scientific">Seminavis robusta</name>
    <dbReference type="NCBI Taxonomy" id="568900"/>
    <lineage>
        <taxon>Eukaryota</taxon>
        <taxon>Sar</taxon>
        <taxon>Stramenopiles</taxon>
        <taxon>Ochrophyta</taxon>
        <taxon>Bacillariophyta</taxon>
        <taxon>Bacillariophyceae</taxon>
        <taxon>Bacillariophycidae</taxon>
        <taxon>Naviculales</taxon>
        <taxon>Naviculaceae</taxon>
        <taxon>Seminavis</taxon>
    </lineage>
</organism>
<evidence type="ECO:0000256" key="3">
    <source>
        <dbReference type="ARBA" id="ARBA00022729"/>
    </source>
</evidence>
<dbReference type="GO" id="GO:0008239">
    <property type="term" value="F:dipeptidyl-peptidase activity"/>
    <property type="evidence" value="ECO:0007669"/>
    <property type="project" value="TreeGrafter"/>
</dbReference>
<feature type="transmembrane region" description="Helical" evidence="7">
    <location>
        <begin position="50"/>
        <end position="66"/>
    </location>
</feature>
<comment type="caution">
    <text evidence="8">The sequence shown here is derived from an EMBL/GenBank/DDBJ whole genome shotgun (WGS) entry which is preliminary data.</text>
</comment>
<dbReference type="InterPro" id="IPR008758">
    <property type="entry name" value="Peptidase_S28"/>
</dbReference>
<dbReference type="GO" id="GO:0070008">
    <property type="term" value="F:serine-type exopeptidase activity"/>
    <property type="evidence" value="ECO:0007669"/>
    <property type="project" value="InterPro"/>
</dbReference>
<evidence type="ECO:0000313" key="8">
    <source>
        <dbReference type="EMBL" id="CAB9503777.1"/>
    </source>
</evidence>
<feature type="compositionally biased region" description="Basic and acidic residues" evidence="6">
    <location>
        <begin position="19"/>
        <end position="34"/>
    </location>
</feature>
<keyword evidence="2" id="KW-0645">Protease</keyword>
<evidence type="ECO:0000256" key="4">
    <source>
        <dbReference type="ARBA" id="ARBA00022801"/>
    </source>
</evidence>
<keyword evidence="3" id="KW-0732">Signal</keyword>
<sequence length="562" mass="63240">MVSKKSYEYVYGSINVKQSDGKNFEDEPKKHSQEAVDGEPSVTTSRSSRLIFGTIVLLSVFVWFGFCNDKSNRFPSSNVESPDEGRLPENIPRFFSQKVDHLDPSNTKTWKHRYYAQDKYFKGPGHPIILVVGGEDGNDYGFFYRFIEEHLAQLFGAFVLHPEHRFYGISQPVDPAVATTNDLKQYFTVQQAIRDMLTIVQYYQEVFGCSMDKSSPEYCPVISVGGSYPGFLSAIMRLHFSDVVDIGYASSAPLLLYAMEADQFGYFDVVTRTSEQASPGCADAVQSTLFEVDAALRETSEFLDLAHDKLNICPGSVPSYITSSAMLSEELMLIIGPAFADMNMFNYPPDETTDLAMACSGLFQDDSLDSFEKLAKFWTLYLDENIDPSLPCFDMSSQLPLGPNATISASDWSGVGTGHDGEMFDFHCCATLTPAVGFSKDSMFPYRKWTLDWLTQHCMDRFDVVPDPLKLVREYKFDDLVGQGATRILFTNGMNDLWSAGSHLESLSESLPVINMPNGAHHSELRYTNDDNKDTEDVRQAHEEITSLLTRWLKEIKEEHQS</sequence>
<proteinExistence type="inferred from homology"/>
<comment type="similarity">
    <text evidence="1">Belongs to the peptidase S28 family.</text>
</comment>
<evidence type="ECO:0000256" key="5">
    <source>
        <dbReference type="ARBA" id="ARBA00023180"/>
    </source>
</evidence>
<accession>A0A9N8DIH2</accession>
<dbReference type="AlphaFoldDB" id="A0A9N8DIH2"/>
<keyword evidence="9" id="KW-1185">Reference proteome</keyword>
<dbReference type="GO" id="GO:0006508">
    <property type="term" value="P:proteolysis"/>
    <property type="evidence" value="ECO:0007669"/>
    <property type="project" value="UniProtKB-KW"/>
</dbReference>
<dbReference type="Gene3D" id="1.20.120.980">
    <property type="entry name" value="Serine carboxypeptidase S28, SKS domain"/>
    <property type="match status" value="1"/>
</dbReference>
<dbReference type="OrthoDB" id="40707at2759"/>
<keyword evidence="7" id="KW-1133">Transmembrane helix</keyword>
<dbReference type="EMBL" id="CAICTM010000175">
    <property type="protein sequence ID" value="CAB9503777.1"/>
    <property type="molecule type" value="Genomic_DNA"/>
</dbReference>
<dbReference type="GO" id="GO:0004180">
    <property type="term" value="F:carboxypeptidase activity"/>
    <property type="evidence" value="ECO:0007669"/>
    <property type="project" value="UniProtKB-KW"/>
</dbReference>
<feature type="region of interest" description="Disordered" evidence="6">
    <location>
        <begin position="18"/>
        <end position="41"/>
    </location>
</feature>
<keyword evidence="8" id="KW-0121">Carboxypeptidase</keyword>
<reference evidence="8" key="1">
    <citation type="submission" date="2020-06" db="EMBL/GenBank/DDBJ databases">
        <authorList>
            <consortium name="Plant Systems Biology data submission"/>
        </authorList>
    </citation>
    <scope>NUCLEOTIDE SEQUENCE</scope>
    <source>
        <strain evidence="8">D6</strain>
    </source>
</reference>
<dbReference type="Pfam" id="PF05577">
    <property type="entry name" value="Peptidase_S28"/>
    <property type="match status" value="1"/>
</dbReference>